<accession>A0A5B7FJK8</accession>
<comment type="caution">
    <text evidence="1">The sequence shown here is derived from an EMBL/GenBank/DDBJ whole genome shotgun (WGS) entry which is preliminary data.</text>
</comment>
<gene>
    <name evidence="1" type="ORF">E2C01_038834</name>
</gene>
<proteinExistence type="predicted"/>
<evidence type="ECO:0000313" key="2">
    <source>
        <dbReference type="Proteomes" id="UP000324222"/>
    </source>
</evidence>
<keyword evidence="2" id="KW-1185">Reference proteome</keyword>
<protein>
    <submittedName>
        <fullName evidence="1">Uncharacterized protein</fullName>
    </submittedName>
</protein>
<organism evidence="1 2">
    <name type="scientific">Portunus trituberculatus</name>
    <name type="common">Swimming crab</name>
    <name type="synonym">Neptunus trituberculatus</name>
    <dbReference type="NCBI Taxonomy" id="210409"/>
    <lineage>
        <taxon>Eukaryota</taxon>
        <taxon>Metazoa</taxon>
        <taxon>Ecdysozoa</taxon>
        <taxon>Arthropoda</taxon>
        <taxon>Crustacea</taxon>
        <taxon>Multicrustacea</taxon>
        <taxon>Malacostraca</taxon>
        <taxon>Eumalacostraca</taxon>
        <taxon>Eucarida</taxon>
        <taxon>Decapoda</taxon>
        <taxon>Pleocyemata</taxon>
        <taxon>Brachyura</taxon>
        <taxon>Eubrachyura</taxon>
        <taxon>Portunoidea</taxon>
        <taxon>Portunidae</taxon>
        <taxon>Portuninae</taxon>
        <taxon>Portunus</taxon>
    </lineage>
</organism>
<dbReference type="Proteomes" id="UP000324222">
    <property type="component" value="Unassembled WGS sequence"/>
</dbReference>
<reference evidence="1 2" key="1">
    <citation type="submission" date="2019-05" db="EMBL/GenBank/DDBJ databases">
        <title>Another draft genome of Portunus trituberculatus and its Hox gene families provides insights of decapod evolution.</title>
        <authorList>
            <person name="Jeong J.-H."/>
            <person name="Song I."/>
            <person name="Kim S."/>
            <person name="Choi T."/>
            <person name="Kim D."/>
            <person name="Ryu S."/>
            <person name="Kim W."/>
        </authorList>
    </citation>
    <scope>NUCLEOTIDE SEQUENCE [LARGE SCALE GENOMIC DNA]</scope>
    <source>
        <tissue evidence="1">Muscle</tissue>
    </source>
</reference>
<evidence type="ECO:0000313" key="1">
    <source>
        <dbReference type="EMBL" id="MPC45148.1"/>
    </source>
</evidence>
<sequence length="56" mass="6424">MTTSNQRESQRLFDYFAIIGLSPDGGLEPDRLQGKDIDFVLAKRDLDHARRTQPFS</sequence>
<dbReference type="EMBL" id="VSRR010006591">
    <property type="protein sequence ID" value="MPC45148.1"/>
    <property type="molecule type" value="Genomic_DNA"/>
</dbReference>
<dbReference type="AlphaFoldDB" id="A0A5B7FJK8"/>
<name>A0A5B7FJK8_PORTR</name>